<feature type="domain" description="AN1-type" evidence="11">
    <location>
        <begin position="2"/>
        <end position="48"/>
    </location>
</feature>
<dbReference type="EMBL" id="CP133592">
    <property type="protein sequence ID" value="WMW26458.1"/>
    <property type="molecule type" value="Genomic_DNA"/>
</dbReference>
<comment type="similarity">
    <text evidence="2">Belongs to the peptidase S54 family.</text>
</comment>
<dbReference type="GO" id="GO:0004252">
    <property type="term" value="F:serine-type endopeptidase activity"/>
    <property type="evidence" value="ECO:0007669"/>
    <property type="project" value="InterPro"/>
</dbReference>
<keyword evidence="12" id="KW-0645">Protease</keyword>
<keyword evidence="6 12" id="KW-0378">Hydrolase</keyword>
<dbReference type="RefSeq" id="WP_309312253.1">
    <property type="nucleotide sequence ID" value="NZ_CP133592.1"/>
</dbReference>
<protein>
    <submittedName>
        <fullName evidence="12">Rhomboid family intramembrane serine protease</fullName>
        <ecNumber evidence="12">3.4.21.105</ecNumber>
    </submittedName>
</protein>
<evidence type="ECO:0000256" key="10">
    <source>
        <dbReference type="SAM" id="Phobius"/>
    </source>
</evidence>
<evidence type="ECO:0000259" key="11">
    <source>
        <dbReference type="PROSITE" id="PS51039"/>
    </source>
</evidence>
<feature type="transmembrane region" description="Helical" evidence="10">
    <location>
        <begin position="256"/>
        <end position="274"/>
    </location>
</feature>
<dbReference type="SUPFAM" id="SSF118310">
    <property type="entry name" value="AN1-like Zinc finger"/>
    <property type="match status" value="1"/>
</dbReference>
<proteinExistence type="inferred from homology"/>
<evidence type="ECO:0000256" key="9">
    <source>
        <dbReference type="ARBA" id="ARBA00023136"/>
    </source>
</evidence>
<feature type="transmembrane region" description="Helical" evidence="10">
    <location>
        <begin position="201"/>
        <end position="221"/>
    </location>
</feature>
<organism evidence="12 13">
    <name type="scientific">Methanolobus sediminis</name>
    <dbReference type="NCBI Taxonomy" id="3072978"/>
    <lineage>
        <taxon>Archaea</taxon>
        <taxon>Methanobacteriati</taxon>
        <taxon>Methanobacteriota</taxon>
        <taxon>Stenosarchaea group</taxon>
        <taxon>Methanomicrobia</taxon>
        <taxon>Methanosarcinales</taxon>
        <taxon>Methanosarcinaceae</taxon>
        <taxon>Methanolobus</taxon>
    </lineage>
</organism>
<dbReference type="Gene3D" id="4.10.1110.10">
    <property type="entry name" value="AN1-like Zinc finger"/>
    <property type="match status" value="1"/>
</dbReference>
<dbReference type="GO" id="GO:0016020">
    <property type="term" value="C:membrane"/>
    <property type="evidence" value="ECO:0007669"/>
    <property type="project" value="UniProtKB-SubCell"/>
</dbReference>
<dbReference type="AlphaFoldDB" id="A0AA51YNB0"/>
<evidence type="ECO:0000256" key="5">
    <source>
        <dbReference type="ARBA" id="ARBA00022771"/>
    </source>
</evidence>
<keyword evidence="13" id="KW-1185">Reference proteome</keyword>
<evidence type="ECO:0000256" key="3">
    <source>
        <dbReference type="ARBA" id="ARBA00022692"/>
    </source>
</evidence>
<dbReference type="SMART" id="SM00154">
    <property type="entry name" value="ZnF_AN1"/>
    <property type="match status" value="1"/>
</dbReference>
<comment type="subcellular location">
    <subcellularLocation>
        <location evidence="1">Membrane</location>
        <topology evidence="1">Multi-pass membrane protein</topology>
    </subcellularLocation>
</comment>
<dbReference type="EC" id="3.4.21.105" evidence="12"/>
<dbReference type="PROSITE" id="PS51039">
    <property type="entry name" value="ZF_AN1"/>
    <property type="match status" value="1"/>
</dbReference>
<dbReference type="InterPro" id="IPR000058">
    <property type="entry name" value="Znf_AN1"/>
</dbReference>
<keyword evidence="4" id="KW-0479">Metal-binding</keyword>
<dbReference type="SMART" id="SM01160">
    <property type="entry name" value="DUF1751"/>
    <property type="match status" value="1"/>
</dbReference>
<dbReference type="Pfam" id="PF01428">
    <property type="entry name" value="zf-AN1"/>
    <property type="match status" value="1"/>
</dbReference>
<dbReference type="PANTHER" id="PTHR43731">
    <property type="entry name" value="RHOMBOID PROTEASE"/>
    <property type="match status" value="1"/>
</dbReference>
<feature type="transmembrane region" description="Helical" evidence="10">
    <location>
        <begin position="174"/>
        <end position="195"/>
    </location>
</feature>
<dbReference type="InterPro" id="IPR035896">
    <property type="entry name" value="AN1-like_Znf"/>
</dbReference>
<dbReference type="InterPro" id="IPR050925">
    <property type="entry name" value="Rhomboid_protease_S54"/>
</dbReference>
<dbReference type="GO" id="GO:0008270">
    <property type="term" value="F:zinc ion binding"/>
    <property type="evidence" value="ECO:0007669"/>
    <property type="project" value="UniProtKB-KW"/>
</dbReference>
<dbReference type="Gene3D" id="1.20.1540.10">
    <property type="entry name" value="Rhomboid-like"/>
    <property type="match status" value="1"/>
</dbReference>
<name>A0AA51YNB0_9EURY</name>
<dbReference type="PANTHER" id="PTHR43731:SF14">
    <property type="entry name" value="PRESENILIN-ASSOCIATED RHOMBOID-LIKE PROTEIN, MITOCHONDRIAL"/>
    <property type="match status" value="1"/>
</dbReference>
<gene>
    <name evidence="12" type="ORF">RE474_12015</name>
</gene>
<keyword evidence="8 10" id="KW-1133">Transmembrane helix</keyword>
<feature type="transmembrane region" description="Helical" evidence="10">
    <location>
        <begin position="100"/>
        <end position="119"/>
    </location>
</feature>
<evidence type="ECO:0000256" key="1">
    <source>
        <dbReference type="ARBA" id="ARBA00004141"/>
    </source>
</evidence>
<keyword evidence="3 10" id="KW-0812">Transmembrane</keyword>
<evidence type="ECO:0000313" key="13">
    <source>
        <dbReference type="Proteomes" id="UP001182908"/>
    </source>
</evidence>
<evidence type="ECO:0000256" key="4">
    <source>
        <dbReference type="ARBA" id="ARBA00022723"/>
    </source>
</evidence>
<keyword evidence="7" id="KW-0862">Zinc</keyword>
<keyword evidence="9 10" id="KW-0472">Membrane</keyword>
<evidence type="ECO:0000256" key="6">
    <source>
        <dbReference type="ARBA" id="ARBA00022801"/>
    </source>
</evidence>
<dbReference type="SUPFAM" id="SSF144091">
    <property type="entry name" value="Rhomboid-like"/>
    <property type="match status" value="1"/>
</dbReference>
<keyword evidence="5" id="KW-0863">Zinc-finger</keyword>
<dbReference type="InterPro" id="IPR035952">
    <property type="entry name" value="Rhomboid-like_sf"/>
</dbReference>
<evidence type="ECO:0000313" key="12">
    <source>
        <dbReference type="EMBL" id="WMW26458.1"/>
    </source>
</evidence>
<reference evidence="12 13" key="1">
    <citation type="submission" date="2023-08" db="EMBL/GenBank/DDBJ databases">
        <title>Methanolobus mangrovi sp. nov. and Methanolobus sediminis sp. nov, two novel methylotrophic methanogens isolated from mangrove sediments in China.</title>
        <authorList>
            <person name="Zhou J."/>
        </authorList>
    </citation>
    <scope>NUCLEOTIDE SEQUENCE [LARGE SCALE GENOMIC DNA]</scope>
    <source>
        <strain evidence="12 13">FTZ6</strain>
    </source>
</reference>
<evidence type="ECO:0000256" key="8">
    <source>
        <dbReference type="ARBA" id="ARBA00022989"/>
    </source>
</evidence>
<dbReference type="KEGG" id="mseb:RE474_12015"/>
<accession>A0AA51YNB0</accession>
<dbReference type="Pfam" id="PF01694">
    <property type="entry name" value="Rhomboid"/>
    <property type="match status" value="1"/>
</dbReference>
<evidence type="ECO:0000256" key="2">
    <source>
        <dbReference type="ARBA" id="ARBA00009045"/>
    </source>
</evidence>
<sequence length="294" mass="33285">MNYLDKKCWICGKEEAIPFKCRFCGKTFCSRHRLPEQHACDGLEQMKKDGYFSSGNSGYGTNSTDDIFKDALKDTAKYAAKSAVKGVGNNIKYSMKNSPAMAIIYLCIFSFILQIIPGYKESMWLIPNLLFQGKHLWTLVTHMFVHSGFTHLLFNMLVLFFFGPEFERRAGKKIFIYVYFTAGLVAAIAYSITTFSSNTQYVPVVGASGAIMGIFAALAIIAPDIRVYVYFIPMQITHALILFILLDFFLLGSNDMVAHTAHLSGALVGVLMGSRIKRAQIRYNYDNMNYRYRR</sequence>
<feature type="transmembrane region" description="Helical" evidence="10">
    <location>
        <begin position="228"/>
        <end position="250"/>
    </location>
</feature>
<evidence type="ECO:0000256" key="7">
    <source>
        <dbReference type="ARBA" id="ARBA00022833"/>
    </source>
</evidence>
<dbReference type="Proteomes" id="UP001182908">
    <property type="component" value="Chromosome"/>
</dbReference>
<dbReference type="GeneID" id="84233454"/>
<feature type="transmembrane region" description="Helical" evidence="10">
    <location>
        <begin position="139"/>
        <end position="162"/>
    </location>
</feature>
<dbReference type="GO" id="GO:0006508">
    <property type="term" value="P:proteolysis"/>
    <property type="evidence" value="ECO:0007669"/>
    <property type="project" value="UniProtKB-KW"/>
</dbReference>
<dbReference type="InterPro" id="IPR022764">
    <property type="entry name" value="Peptidase_S54_rhomboid_dom"/>
</dbReference>